<dbReference type="Pfam" id="PF07963">
    <property type="entry name" value="N_methyl"/>
    <property type="match status" value="1"/>
</dbReference>
<evidence type="ECO:0000256" key="2">
    <source>
        <dbReference type="SAM" id="Phobius"/>
    </source>
</evidence>
<dbReference type="RefSeq" id="WP_016482290.1">
    <property type="nucleotide sequence ID" value="NC_021487.1"/>
</dbReference>
<keyword evidence="2" id="KW-1133">Transmembrane helix</keyword>
<dbReference type="GO" id="GO:0015627">
    <property type="term" value="C:type II protein secretion system complex"/>
    <property type="evidence" value="ECO:0007669"/>
    <property type="project" value="InterPro"/>
</dbReference>
<feature type="domain" description="DUF1559" evidence="3">
    <location>
        <begin position="37"/>
        <end position="119"/>
    </location>
</feature>
<dbReference type="Proteomes" id="UP000014227">
    <property type="component" value="Chromosome I"/>
</dbReference>
<dbReference type="Gene3D" id="3.30.700.10">
    <property type="entry name" value="Glycoprotein, Type 4 Pilin"/>
    <property type="match status" value="1"/>
</dbReference>
<dbReference type="InParanoid" id="S0ETF1"/>
<organism evidence="4 5">
    <name type="scientific">Chthonomonas calidirosea (strain DSM 23976 / ICMP 18418 / T49)</name>
    <dbReference type="NCBI Taxonomy" id="1303518"/>
    <lineage>
        <taxon>Bacteria</taxon>
        <taxon>Bacillati</taxon>
        <taxon>Armatimonadota</taxon>
        <taxon>Chthonomonadia</taxon>
        <taxon>Chthonomonadales</taxon>
        <taxon>Chthonomonadaceae</taxon>
        <taxon>Chthonomonas</taxon>
    </lineage>
</organism>
<dbReference type="PANTHER" id="PTHR30093">
    <property type="entry name" value="GENERAL SECRETION PATHWAY PROTEIN G"/>
    <property type="match status" value="1"/>
</dbReference>
<name>S0ETF1_CHTCT</name>
<keyword evidence="2" id="KW-0812">Transmembrane</keyword>
<accession>S0ETF1</accession>
<dbReference type="eggNOG" id="COG2165">
    <property type="taxonomic scope" value="Bacteria"/>
</dbReference>
<keyword evidence="2" id="KW-0472">Membrane</keyword>
<dbReference type="NCBIfam" id="TIGR02532">
    <property type="entry name" value="IV_pilin_GFxxxE"/>
    <property type="match status" value="1"/>
</dbReference>
<sequence>MQPTKSKSSQGFTLIELLVVIAIIAILAAILFPVFAQAREKARAISCASNLKQLGLAFKMYTTDYDEHYPFGGWRPIDPSNGQQDGTWDWQNTVAPYIKNKGLYRCPDSTDMDENPNNPTDWSWNRNPVSYLYNNQWGRNRQPLSEAAAVAPADTWLVIDGHSDWGCAQTHNNACGGTDWLGRPHTVWNMEDTTFGSDASLVTGWLSWQGFTWGLPRHQQRAEVCYSDGHVKSIEVTPQDPASMSVKQGNQLYHTTPDCNGWFQQTYPYNKVAIPEQNNPGWKWCVN</sequence>
<dbReference type="OrthoDB" id="255848at2"/>
<proteinExistence type="predicted"/>
<dbReference type="PROSITE" id="PS00409">
    <property type="entry name" value="PROKAR_NTER_METHYL"/>
    <property type="match status" value="1"/>
</dbReference>
<protein>
    <submittedName>
        <fullName evidence="4">Prepilin-type N-terminal cleavage/methylation domain</fullName>
    </submittedName>
</protein>
<evidence type="ECO:0000313" key="4">
    <source>
        <dbReference type="EMBL" id="CCW34736.1"/>
    </source>
</evidence>
<reference evidence="5" key="1">
    <citation type="submission" date="2013-03" db="EMBL/GenBank/DDBJ databases">
        <title>Genome sequence of Chthonomonas calidirosea, the first sequenced genome from the Armatimonadetes phylum (formally candidate division OP10).</title>
        <authorList>
            <person name="Lee K.C.Y."/>
            <person name="Morgan X.C."/>
            <person name="Dunfield P.F."/>
            <person name="Tamas I."/>
            <person name="Houghton K.M."/>
            <person name="Vyssotski M."/>
            <person name="Ryan J.L.J."/>
            <person name="Lagutin K."/>
            <person name="McDonald I.R."/>
            <person name="Stott M.B."/>
        </authorList>
    </citation>
    <scope>NUCLEOTIDE SEQUENCE [LARGE SCALE GENOMIC DNA]</scope>
    <source>
        <strain evidence="5">DSM 23976 / ICMP 18418 / T49</strain>
    </source>
</reference>
<dbReference type="InterPro" id="IPR000983">
    <property type="entry name" value="Bac_GSPG_pilin"/>
</dbReference>
<feature type="transmembrane region" description="Helical" evidence="2">
    <location>
        <begin position="12"/>
        <end position="36"/>
    </location>
</feature>
<evidence type="ECO:0000259" key="3">
    <source>
        <dbReference type="Pfam" id="PF07596"/>
    </source>
</evidence>
<dbReference type="InterPro" id="IPR012902">
    <property type="entry name" value="N_methyl_site"/>
</dbReference>
<dbReference type="HOGENOM" id="CLU_041661_1_1_0"/>
<dbReference type="KEGG" id="ccz:CCALI_00913"/>
<dbReference type="Pfam" id="PF07596">
    <property type="entry name" value="SBP_bac_10"/>
    <property type="match status" value="1"/>
</dbReference>
<keyword evidence="5" id="KW-1185">Reference proteome</keyword>
<keyword evidence="1" id="KW-0488">Methylation</keyword>
<dbReference type="AlphaFoldDB" id="S0ETF1"/>
<evidence type="ECO:0000256" key="1">
    <source>
        <dbReference type="ARBA" id="ARBA00022481"/>
    </source>
</evidence>
<dbReference type="PATRIC" id="fig|1303518.3.peg.925"/>
<dbReference type="PRINTS" id="PR00813">
    <property type="entry name" value="BCTERIALGSPG"/>
</dbReference>
<dbReference type="InterPro" id="IPR045584">
    <property type="entry name" value="Pilin-like"/>
</dbReference>
<dbReference type="InterPro" id="IPR011453">
    <property type="entry name" value="DUF1559"/>
</dbReference>
<dbReference type="EMBL" id="HF951689">
    <property type="protein sequence ID" value="CCW34736.1"/>
    <property type="molecule type" value="Genomic_DNA"/>
</dbReference>
<gene>
    <name evidence="4" type="ORF">CCALI_00913</name>
</gene>
<dbReference type="SUPFAM" id="SSF54523">
    <property type="entry name" value="Pili subunits"/>
    <property type="match status" value="1"/>
</dbReference>
<evidence type="ECO:0000313" key="5">
    <source>
        <dbReference type="Proteomes" id="UP000014227"/>
    </source>
</evidence>
<dbReference type="STRING" id="454171.CP488_00242"/>
<dbReference type="GO" id="GO:0015628">
    <property type="term" value="P:protein secretion by the type II secretion system"/>
    <property type="evidence" value="ECO:0007669"/>
    <property type="project" value="InterPro"/>
</dbReference>